<keyword evidence="3" id="KW-1185">Reference proteome</keyword>
<dbReference type="AlphaFoldDB" id="A0A1Z5J630"/>
<sequence length="561" mass="63437">MPSHPAHARIFPEGYPRSRGPYFARPPSFQHEPSPQSPRAGPPPEYAPPRWYDHQRPREQQWQPPASSIRGRIAHRFNEAEAAYHHPLRRRQMQPVTERDANQEPWTVPKPKSSARKSNTILVAGKRTSSDEASDEKAKKEGDSLSLLAKVSSSMAPPHKRKSTQQEKQQRNEESEGEDPETKDERTNSPTNATPRISRPGNVSPIQPGNGLYGGHVITPYTMTQAAPVSVNIMPKPITPTGHPANYPRFHARPPQHYQGTLYMEERGPRYYGPPPPQPRGVYSNGPPAMHPFYHPGSHGPPTSQLSNYSAGEQWVSPKNDRGYYPQNPVVVERNSFDSAENPVTSAPTQEGEGYWQPPFPAVSPYHGRFDGTGPYLPPRWSHEGPAPWGYHGPLGPAHPHLGEHTLEADRATVSLSFAPYTYVQQPRLESKTLLRKKFSWKNYPELERFLIENREEYLEHSSRNYTVAQKQYNNMLTERLLEVAEKAGYAFDQDEFNFVSIRDRIRCYYKSYVQTVRKRGLPHPGNARDSKKAKTSLDNGGENGDEGDSDDPIENNMEKG</sequence>
<proteinExistence type="predicted"/>
<dbReference type="EMBL" id="BDSP01000003">
    <property type="protein sequence ID" value="GAX09241.1"/>
    <property type="molecule type" value="Genomic_DNA"/>
</dbReference>
<reference evidence="2 3" key="1">
    <citation type="journal article" date="2015" name="Plant Cell">
        <title>Oil accumulation by the oleaginous diatom Fistulifera solaris as revealed by the genome and transcriptome.</title>
        <authorList>
            <person name="Tanaka T."/>
            <person name="Maeda Y."/>
            <person name="Veluchamy A."/>
            <person name="Tanaka M."/>
            <person name="Abida H."/>
            <person name="Marechal E."/>
            <person name="Bowler C."/>
            <person name="Muto M."/>
            <person name="Sunaga Y."/>
            <person name="Tanaka M."/>
            <person name="Yoshino T."/>
            <person name="Taniguchi T."/>
            <person name="Fukuda Y."/>
            <person name="Nemoto M."/>
            <person name="Matsumoto M."/>
            <person name="Wong P.S."/>
            <person name="Aburatani S."/>
            <person name="Fujibuchi W."/>
        </authorList>
    </citation>
    <scope>NUCLEOTIDE SEQUENCE [LARGE SCALE GENOMIC DNA]</scope>
    <source>
        <strain evidence="2 3">JPCC DA0580</strain>
    </source>
</reference>
<comment type="caution">
    <text evidence="2">The sequence shown here is derived from an EMBL/GenBank/DDBJ whole genome shotgun (WGS) entry which is preliminary data.</text>
</comment>
<dbReference type="InParanoid" id="A0A1Z5J630"/>
<organism evidence="2 3">
    <name type="scientific">Fistulifera solaris</name>
    <name type="common">Oleaginous diatom</name>
    <dbReference type="NCBI Taxonomy" id="1519565"/>
    <lineage>
        <taxon>Eukaryota</taxon>
        <taxon>Sar</taxon>
        <taxon>Stramenopiles</taxon>
        <taxon>Ochrophyta</taxon>
        <taxon>Bacillariophyta</taxon>
        <taxon>Bacillariophyceae</taxon>
        <taxon>Bacillariophycidae</taxon>
        <taxon>Naviculales</taxon>
        <taxon>Naviculaceae</taxon>
        <taxon>Fistulifera</taxon>
    </lineage>
</organism>
<evidence type="ECO:0000256" key="1">
    <source>
        <dbReference type="SAM" id="MobiDB-lite"/>
    </source>
</evidence>
<protein>
    <submittedName>
        <fullName evidence="2">Uncharacterized protein</fullName>
    </submittedName>
</protein>
<name>A0A1Z5J630_FISSO</name>
<dbReference type="OrthoDB" id="41246at2759"/>
<evidence type="ECO:0000313" key="2">
    <source>
        <dbReference type="EMBL" id="GAX09241.1"/>
    </source>
</evidence>
<feature type="region of interest" description="Disordered" evidence="1">
    <location>
        <begin position="520"/>
        <end position="561"/>
    </location>
</feature>
<evidence type="ECO:0000313" key="3">
    <source>
        <dbReference type="Proteomes" id="UP000198406"/>
    </source>
</evidence>
<feature type="compositionally biased region" description="Basic and acidic residues" evidence="1">
    <location>
        <begin position="164"/>
        <end position="174"/>
    </location>
</feature>
<gene>
    <name evidence="2" type="ORF">FisN_17Lh292</name>
</gene>
<accession>A0A1Z5J630</accession>
<dbReference type="Proteomes" id="UP000198406">
    <property type="component" value="Unassembled WGS sequence"/>
</dbReference>
<feature type="compositionally biased region" description="Acidic residues" evidence="1">
    <location>
        <begin position="544"/>
        <end position="554"/>
    </location>
</feature>
<feature type="region of interest" description="Disordered" evidence="1">
    <location>
        <begin position="1"/>
        <end position="211"/>
    </location>
</feature>